<feature type="domain" description="GW" evidence="18">
    <location>
        <begin position="1091"/>
        <end position="1165"/>
    </location>
</feature>
<feature type="compositionally biased region" description="Polar residues" evidence="16">
    <location>
        <begin position="436"/>
        <end position="449"/>
    </location>
</feature>
<feature type="compositionally biased region" description="Low complexity" evidence="16">
    <location>
        <begin position="669"/>
        <end position="680"/>
    </location>
</feature>
<feature type="compositionally biased region" description="Polar residues" evidence="16">
    <location>
        <begin position="269"/>
        <end position="287"/>
    </location>
</feature>
<comment type="catalytic activity">
    <reaction evidence="15">
        <text>an N(4)-(oligosaccharide-(1-&gt;3)-[oligosaccharide-(1-&gt;6)]-beta-D-Man-(1-&gt;4)-beta-D-GlcNAc-(1-&gt;4)-alpha-D-GlcNAc)-L-asparaginyl-[protein] + H2O = an oligosaccharide-(1-&gt;3)-[oligosaccharide-(1-&gt;6)]-beta-D-Man-(1-&gt;4)-D-GlcNAc + N(4)-(N-acetyl-beta-D-glucosaminyl)-L-asparaginyl-[protein]</text>
        <dbReference type="Rhea" id="RHEA:73067"/>
        <dbReference type="Rhea" id="RHEA-COMP:12603"/>
        <dbReference type="Rhea" id="RHEA-COMP:18176"/>
        <dbReference type="ChEBI" id="CHEBI:15377"/>
        <dbReference type="ChEBI" id="CHEBI:132248"/>
        <dbReference type="ChEBI" id="CHEBI:192714"/>
        <dbReference type="ChEBI" id="CHEBI:192715"/>
        <dbReference type="EC" id="3.2.1.96"/>
    </reaction>
</comment>
<dbReference type="SMART" id="SM00644">
    <property type="entry name" value="Ami_2"/>
    <property type="match status" value="1"/>
</dbReference>
<feature type="compositionally biased region" description="Polar residues" evidence="16">
    <location>
        <begin position="295"/>
        <end position="362"/>
    </location>
</feature>
<keyword evidence="14" id="KW-0961">Cell wall biogenesis/degradation</keyword>
<evidence type="ECO:0000256" key="17">
    <source>
        <dbReference type="SAM" id="SignalP"/>
    </source>
</evidence>
<evidence type="ECO:0000256" key="5">
    <source>
        <dbReference type="ARBA" id="ARBA00011697"/>
    </source>
</evidence>
<feature type="chain" id="PRO_5017186492" description="Bifunctional autolysin" evidence="17">
    <location>
        <begin position="31"/>
        <end position="1404"/>
    </location>
</feature>
<evidence type="ECO:0000256" key="1">
    <source>
        <dbReference type="ARBA" id="ARBA00001561"/>
    </source>
</evidence>
<evidence type="ECO:0000313" key="19">
    <source>
        <dbReference type="EMBL" id="RIP35707.1"/>
    </source>
</evidence>
<dbReference type="PROSITE" id="PS51780">
    <property type="entry name" value="GW"/>
    <property type="match status" value="6"/>
</dbReference>
<comment type="similarity">
    <text evidence="4">In the C-terminal section; belongs to the glycosyl hydrolase 73 family.</text>
</comment>
<feature type="signal peptide" evidence="17">
    <location>
        <begin position="1"/>
        <end position="30"/>
    </location>
</feature>
<feature type="compositionally biased region" description="Basic and acidic residues" evidence="16">
    <location>
        <begin position="373"/>
        <end position="386"/>
    </location>
</feature>
<dbReference type="InterPro" id="IPR002502">
    <property type="entry name" value="Amidase_domain"/>
</dbReference>
<dbReference type="GO" id="GO:0033925">
    <property type="term" value="F:mannosyl-glycoprotein endo-beta-N-acetylglucosaminidase activity"/>
    <property type="evidence" value="ECO:0007669"/>
    <property type="project" value="UniProtKB-EC"/>
</dbReference>
<dbReference type="GO" id="GO:0009253">
    <property type="term" value="P:peptidoglycan catabolic process"/>
    <property type="evidence" value="ECO:0007669"/>
    <property type="project" value="InterPro"/>
</dbReference>
<evidence type="ECO:0000256" key="8">
    <source>
        <dbReference type="ARBA" id="ARBA00016987"/>
    </source>
</evidence>
<gene>
    <name evidence="19" type="ORF">BUZ14_03400</name>
</gene>
<evidence type="ECO:0000256" key="16">
    <source>
        <dbReference type="SAM" id="MobiDB-lite"/>
    </source>
</evidence>
<dbReference type="InterPro" id="IPR002901">
    <property type="entry name" value="MGlyc_endo_b_GlcNAc-like_dom"/>
</dbReference>
<feature type="region of interest" description="Disordered" evidence="16">
    <location>
        <begin position="669"/>
        <end position="696"/>
    </location>
</feature>
<dbReference type="OrthoDB" id="9816557at2"/>
<dbReference type="GO" id="GO:0005576">
    <property type="term" value="C:extracellular region"/>
    <property type="evidence" value="ECO:0007669"/>
    <property type="project" value="UniProtKB-SubCell"/>
</dbReference>
<dbReference type="SUPFAM" id="SSF82057">
    <property type="entry name" value="Prokaryotic SH3-related domain"/>
    <property type="match status" value="1"/>
</dbReference>
<dbReference type="GO" id="GO:0004040">
    <property type="term" value="F:amidase activity"/>
    <property type="evidence" value="ECO:0007669"/>
    <property type="project" value="InterPro"/>
</dbReference>
<dbReference type="EMBL" id="QYJN01000002">
    <property type="protein sequence ID" value="RIP35707.1"/>
    <property type="molecule type" value="Genomic_DNA"/>
</dbReference>
<dbReference type="Gene3D" id="3.40.80.10">
    <property type="entry name" value="Peptidoglycan recognition protein-like"/>
    <property type="match status" value="1"/>
</dbReference>
<evidence type="ECO:0000256" key="9">
    <source>
        <dbReference type="ARBA" id="ARBA00022525"/>
    </source>
</evidence>
<feature type="domain" description="GW" evidence="18">
    <location>
        <begin position="766"/>
        <end position="840"/>
    </location>
</feature>
<evidence type="ECO:0000256" key="4">
    <source>
        <dbReference type="ARBA" id="ARBA00007974"/>
    </source>
</evidence>
<keyword evidence="9" id="KW-0964">Secreted</keyword>
<comment type="subcellular location">
    <subcellularLocation>
        <location evidence="2">Secreted</location>
    </subcellularLocation>
</comment>
<keyword evidence="12" id="KW-0378">Hydrolase</keyword>
<dbReference type="Proteomes" id="UP000265541">
    <property type="component" value="Unassembled WGS sequence"/>
</dbReference>
<evidence type="ECO:0000256" key="2">
    <source>
        <dbReference type="ARBA" id="ARBA00004613"/>
    </source>
</evidence>
<dbReference type="EC" id="3.5.1.28" evidence="6"/>
<keyword evidence="13" id="KW-0511">Multifunctional enzyme</keyword>
<sequence>MINKKFTYKVPSIVALTFAGTALTTHHAHAAENTQTQTNDKNVLNDGQAQQQGKQIQDEISKPTTNISGTQAYQDPSQVKSQDADQQANYDAQLDDLNSDSTEEANTYTNEGTSTTEPSSTTEQQPNEDKTTEENVTTNQETSADNNSTQEQTSDDTEINNAQDVTTSEDTTTDYNTSDNSTQEQQNNELQSDTNQPVEHNSTDDKVNVDTSSSDEEAQQQTDSTESNQNATQEQQNNEAQSDTNQPVEHNSTDDKVNVDTSSSDEEAQQQTDSTENNQNATSSNELSQDDSKIDSTNQQSNSVETKKTNNPNEVPQADNSIDNTDSTTETKQDGTLNQTTSVDEQQEANTSDEATENTKQADNTNNSTTQDNNERNETLDTDKQDSSVAVATKVDDQSDNVASHTSPTTTEPVARKLAVDSNDTSNEDTTSSPSMLRTVSYTASTTEPTTKRAAVKKEATTKSTLQRYTPKVNSSINNYIRKNNYTAPNYEQDIASYLPKYSYRYGKPEGIVMHDTANDNSTITGEVNYMKNNYNNAFVHAYVDGNRIIETANTDYLAWGAGAAANERFIHVELVHTHDYDSFARSINNYADYAATNLRYYGLKPDSAEYDGTGTVWTHRAVSNYLGGTDHSDPHGYLASHNYSYDELYDLIYEKYLIQTGQAADWGNTSSNNSGGTNTDDTPKTGQLSVKANNGVGRINSDNNGIYTTVYDKNGKTTNRTNETLKVTKAATLGQEKYYLVSDYNKGNLIGWVKQNDVNYNTAKSVAKINKSYKIKPGEVLYSVPWGTSSQKVGTVSGKSAQTFKATKQQQIGKTNYIYGTVNKVAGWVSLSKLTSNSTTSPSTDSNKLVVTNLTNQQGTVNKTNSGVYTSVYDKQGVQKSYVNGKTFKLSKKAALGSKQFYLITDNKTNTNMGWMLTKDIQVKEATKASNTVNKTTTVSKIGQLNTQNSGIKTTVFDEYGKDASKFSNKTYTITKQRTQGDNTYVLIQNTNQNTPIGWVNTKDINTRNLTKAEAKKGQYTIKPTNNGLYAIPWGTKSQQIDTLSNIDNNKFNASKSLFVDKDEYIYGNVNNKTGWIAAKDLNKATTQSNPQPLKYDYIIYNENGQYYLEPNATKGAGSLKDFYEGIFNVFEKQIINGVTWYHGKLSNGQTVWIKASDLRKELVKYYSTGMTLDEAVALQKGLNTKPQIQRVPGKWEDATAAEIKSAMDSSKLVKDPTQKYQFLRLDKSQNINANDLNKLLVGKGILEGQGEAFSQAAKENNINEVYLISHALLETGNGTSTLANGGDVVNNKVVTNQPTKYYNMFGIGAVDHDAVKQGFITAKNNGWDTVKKAIVGGAQFIASSYINQGQNTLYKMRWNPNNPGVHQYATDVAWAKHNATRIKSFYDSMDKLGKYFDVNTYK</sequence>
<feature type="compositionally biased region" description="Polar residues" evidence="16">
    <location>
        <begin position="183"/>
        <end position="200"/>
    </location>
</feature>
<evidence type="ECO:0000256" key="3">
    <source>
        <dbReference type="ARBA" id="ARBA00006088"/>
    </source>
</evidence>
<dbReference type="GO" id="GO:0008745">
    <property type="term" value="F:N-acetylmuramoyl-L-alanine amidase activity"/>
    <property type="evidence" value="ECO:0007669"/>
    <property type="project" value="UniProtKB-EC"/>
</dbReference>
<feature type="compositionally biased region" description="Low complexity" evidence="16">
    <location>
        <begin position="113"/>
        <end position="125"/>
    </location>
</feature>
<feature type="compositionally biased region" description="Polar residues" evidence="16">
    <location>
        <begin position="62"/>
        <end position="81"/>
    </location>
</feature>
<feature type="compositionally biased region" description="Low complexity" evidence="16">
    <location>
        <begin position="421"/>
        <end position="435"/>
    </location>
</feature>
<dbReference type="InterPro" id="IPR038200">
    <property type="entry name" value="GW_dom_sf"/>
</dbReference>
<dbReference type="Pfam" id="PF01832">
    <property type="entry name" value="Glucosaminidase"/>
    <property type="match status" value="1"/>
</dbReference>
<dbReference type="CDD" id="cd06583">
    <property type="entry name" value="PGRP"/>
    <property type="match status" value="1"/>
</dbReference>
<evidence type="ECO:0000313" key="20">
    <source>
        <dbReference type="Proteomes" id="UP000265541"/>
    </source>
</evidence>
<feature type="region of interest" description="Disordered" evidence="16">
    <location>
        <begin position="47"/>
        <end position="463"/>
    </location>
</feature>
<evidence type="ECO:0000256" key="12">
    <source>
        <dbReference type="ARBA" id="ARBA00022801"/>
    </source>
</evidence>
<dbReference type="SMART" id="SM00047">
    <property type="entry name" value="LYZ2"/>
    <property type="match status" value="1"/>
</dbReference>
<feature type="domain" description="GW" evidence="18">
    <location>
        <begin position="690"/>
        <end position="764"/>
    </location>
</feature>
<dbReference type="InterPro" id="IPR036505">
    <property type="entry name" value="Amidase/PGRP_sf"/>
</dbReference>
<keyword evidence="10 17" id="KW-0732">Signal</keyword>
<dbReference type="Gene3D" id="2.30.30.170">
    <property type="match status" value="6"/>
</dbReference>
<dbReference type="Pfam" id="PF13457">
    <property type="entry name" value="GW"/>
    <property type="match status" value="6"/>
</dbReference>
<name>A0A3A0VLP0_STAGA</name>
<dbReference type="SUPFAM" id="SSF55846">
    <property type="entry name" value="N-acetylmuramoyl-L-alanine amidase-like"/>
    <property type="match status" value="1"/>
</dbReference>
<feature type="compositionally biased region" description="Acidic residues" evidence="16">
    <location>
        <begin position="93"/>
        <end position="103"/>
    </location>
</feature>
<evidence type="ECO:0000256" key="11">
    <source>
        <dbReference type="ARBA" id="ARBA00022737"/>
    </source>
</evidence>
<dbReference type="InterPro" id="IPR025987">
    <property type="entry name" value="GW_dom"/>
</dbReference>
<evidence type="ECO:0000259" key="18">
    <source>
        <dbReference type="PROSITE" id="PS51780"/>
    </source>
</evidence>
<evidence type="ECO:0000256" key="7">
    <source>
        <dbReference type="ARBA" id="ARBA00012566"/>
    </source>
</evidence>
<feature type="domain" description="GW" evidence="18">
    <location>
        <begin position="1013"/>
        <end position="1088"/>
    </location>
</feature>
<feature type="compositionally biased region" description="Polar residues" evidence="16">
    <location>
        <begin position="143"/>
        <end position="152"/>
    </location>
</feature>
<comment type="caution">
    <text evidence="19">The sequence shown here is derived from an EMBL/GenBank/DDBJ whole genome shotgun (WGS) entry which is preliminary data.</text>
</comment>
<comment type="catalytic activity">
    <reaction evidence="1">
        <text>Hydrolyzes the link between N-acetylmuramoyl residues and L-amino acid residues in certain cell-wall glycopeptides.</text>
        <dbReference type="EC" id="3.5.1.28"/>
    </reaction>
</comment>
<feature type="compositionally biased region" description="Low complexity" evidence="16">
    <location>
        <begin position="363"/>
        <end position="372"/>
    </location>
</feature>
<evidence type="ECO:0000256" key="13">
    <source>
        <dbReference type="ARBA" id="ARBA00023268"/>
    </source>
</evidence>
<dbReference type="EC" id="3.2.1.96" evidence="7"/>
<comment type="subunit">
    <text evidence="5">Oligomer; forms a ring structure at the cell surface which is important for efficient partitioning of daughter cells after cell division.</text>
</comment>
<feature type="domain" description="GW" evidence="18">
    <location>
        <begin position="851"/>
        <end position="927"/>
    </location>
</feature>
<evidence type="ECO:0000256" key="14">
    <source>
        <dbReference type="ARBA" id="ARBA00023316"/>
    </source>
</evidence>
<feature type="domain" description="GW" evidence="18">
    <location>
        <begin position="936"/>
        <end position="1011"/>
    </location>
</feature>
<comment type="similarity">
    <text evidence="3">In the N-terminal section; belongs to the N-acetylmuramoyl-L-alanine amidase 2 family.</text>
</comment>
<feature type="compositionally biased region" description="Polar residues" evidence="16">
    <location>
        <begin position="400"/>
        <end position="412"/>
    </location>
</feature>
<dbReference type="GO" id="GO:0071555">
    <property type="term" value="P:cell wall organization"/>
    <property type="evidence" value="ECO:0007669"/>
    <property type="project" value="UniProtKB-KW"/>
</dbReference>
<feature type="compositionally biased region" description="Low complexity" evidence="16">
    <location>
        <begin position="225"/>
        <end position="242"/>
    </location>
</feature>
<protein>
    <recommendedName>
        <fullName evidence="8">Bifunctional autolysin</fullName>
        <ecNumber evidence="7">3.2.1.96</ecNumber>
        <ecNumber evidence="6">3.5.1.28</ecNumber>
    </recommendedName>
</protein>
<evidence type="ECO:0000256" key="6">
    <source>
        <dbReference type="ARBA" id="ARBA00011901"/>
    </source>
</evidence>
<proteinExistence type="inferred from homology"/>
<evidence type="ECO:0000256" key="10">
    <source>
        <dbReference type="ARBA" id="ARBA00022729"/>
    </source>
</evidence>
<reference evidence="19 20" key="1">
    <citation type="journal article" date="2016" name="Front. Microbiol.">
        <title>Comprehensive Phylogenetic Analysis of Bovine Non-aureus Staphylococci Species Based on Whole-Genome Sequencing.</title>
        <authorList>
            <person name="Naushad S."/>
            <person name="Barkema H.W."/>
            <person name="Luby C."/>
            <person name="Condas L.A."/>
            <person name="Nobrega D.B."/>
            <person name="Carson D.A."/>
            <person name="De Buck J."/>
        </authorList>
    </citation>
    <scope>NUCLEOTIDE SEQUENCE [LARGE SCALE GENOMIC DNA]</scope>
    <source>
        <strain evidence="19 20">SNUC 4781</strain>
    </source>
</reference>
<dbReference type="RefSeq" id="WP_119484493.1">
    <property type="nucleotide sequence ID" value="NZ_QYJN01000002.1"/>
</dbReference>
<evidence type="ECO:0000256" key="15">
    <source>
        <dbReference type="ARBA" id="ARBA00034414"/>
    </source>
</evidence>
<organism evidence="19 20">
    <name type="scientific">Staphylococcus gallinarum</name>
    <dbReference type="NCBI Taxonomy" id="1293"/>
    <lineage>
        <taxon>Bacteria</taxon>
        <taxon>Bacillati</taxon>
        <taxon>Bacillota</taxon>
        <taxon>Bacilli</taxon>
        <taxon>Bacillales</taxon>
        <taxon>Staphylococcaceae</taxon>
        <taxon>Staphylococcus</taxon>
    </lineage>
</organism>
<keyword evidence="11" id="KW-0677">Repeat</keyword>
<feature type="compositionally biased region" description="Low complexity" evidence="16">
    <location>
        <begin position="166"/>
        <end position="182"/>
    </location>
</feature>
<accession>A0A3A0VLP0</accession>